<dbReference type="Gene3D" id="1.20.1070.10">
    <property type="entry name" value="Rhodopsin 7-helix transmembrane proteins"/>
    <property type="match status" value="1"/>
</dbReference>
<keyword evidence="4 5" id="KW-0472">Membrane</keyword>
<feature type="transmembrane region" description="Helical" evidence="5">
    <location>
        <begin position="200"/>
        <end position="223"/>
    </location>
</feature>
<evidence type="ECO:0000313" key="7">
    <source>
        <dbReference type="EMBL" id="GFS52919.1"/>
    </source>
</evidence>
<keyword evidence="2 5" id="KW-0812">Transmembrane</keyword>
<gene>
    <name evidence="7" type="primary">mth2</name>
    <name evidence="7" type="ORF">NPIL_54321</name>
</gene>
<name>A0A8X6K0U9_NEPPI</name>
<reference evidence="7" key="1">
    <citation type="submission" date="2020-08" db="EMBL/GenBank/DDBJ databases">
        <title>Multicomponent nature underlies the extraordinary mechanical properties of spider dragline silk.</title>
        <authorList>
            <person name="Kono N."/>
            <person name="Nakamura H."/>
            <person name="Mori M."/>
            <person name="Yoshida Y."/>
            <person name="Ohtoshi R."/>
            <person name="Malay A.D."/>
            <person name="Moran D.A.P."/>
            <person name="Tomita M."/>
            <person name="Numata K."/>
            <person name="Arakawa K."/>
        </authorList>
    </citation>
    <scope>NUCLEOTIDE SEQUENCE</scope>
</reference>
<keyword evidence="7" id="KW-0675">Receptor</keyword>
<evidence type="ECO:0000259" key="6">
    <source>
        <dbReference type="PROSITE" id="PS50261"/>
    </source>
</evidence>
<comment type="caution">
    <text evidence="7">The sequence shown here is derived from an EMBL/GenBank/DDBJ whole genome shotgun (WGS) entry which is preliminary data.</text>
</comment>
<evidence type="ECO:0000256" key="5">
    <source>
        <dbReference type="SAM" id="Phobius"/>
    </source>
</evidence>
<dbReference type="GO" id="GO:0004930">
    <property type="term" value="F:G protein-coupled receptor activity"/>
    <property type="evidence" value="ECO:0007669"/>
    <property type="project" value="InterPro"/>
</dbReference>
<dbReference type="EMBL" id="BMAW01046013">
    <property type="protein sequence ID" value="GFS52919.1"/>
    <property type="molecule type" value="Genomic_DNA"/>
</dbReference>
<protein>
    <submittedName>
        <fullName evidence="7">G-protein coupled receptor Mth2</fullName>
    </submittedName>
</protein>
<dbReference type="PROSITE" id="PS50261">
    <property type="entry name" value="G_PROTEIN_RECEP_F2_4"/>
    <property type="match status" value="1"/>
</dbReference>
<dbReference type="PANTHER" id="PTHR45902">
    <property type="entry name" value="LATROPHILIN RECEPTOR-LIKE PROTEIN A"/>
    <property type="match status" value="1"/>
</dbReference>
<feature type="non-terminal residue" evidence="7">
    <location>
        <position position="1"/>
    </location>
</feature>
<dbReference type="GO" id="GO:0007166">
    <property type="term" value="P:cell surface receptor signaling pathway"/>
    <property type="evidence" value="ECO:0007669"/>
    <property type="project" value="InterPro"/>
</dbReference>
<dbReference type="PANTHER" id="PTHR45902:SF4">
    <property type="entry name" value="G-PROTEIN COUPLED RECEPTORS FAMILY 2 PROFILE 2 DOMAIN-CONTAINING PROTEIN"/>
    <property type="match status" value="1"/>
</dbReference>
<dbReference type="Proteomes" id="UP000887013">
    <property type="component" value="Unassembled WGS sequence"/>
</dbReference>
<dbReference type="Pfam" id="PF00002">
    <property type="entry name" value="7tm_2"/>
    <property type="match status" value="1"/>
</dbReference>
<dbReference type="InterPro" id="IPR053231">
    <property type="entry name" value="GPCR_LN-TM7"/>
</dbReference>
<feature type="transmembrane region" description="Helical" evidence="5">
    <location>
        <begin position="267"/>
        <end position="287"/>
    </location>
</feature>
<feature type="transmembrane region" description="Helical" evidence="5">
    <location>
        <begin position="404"/>
        <end position="427"/>
    </location>
</feature>
<organism evidence="7 8">
    <name type="scientific">Nephila pilipes</name>
    <name type="common">Giant wood spider</name>
    <name type="synonym">Nephila maculata</name>
    <dbReference type="NCBI Taxonomy" id="299642"/>
    <lineage>
        <taxon>Eukaryota</taxon>
        <taxon>Metazoa</taxon>
        <taxon>Ecdysozoa</taxon>
        <taxon>Arthropoda</taxon>
        <taxon>Chelicerata</taxon>
        <taxon>Arachnida</taxon>
        <taxon>Araneae</taxon>
        <taxon>Araneomorphae</taxon>
        <taxon>Entelegynae</taxon>
        <taxon>Araneoidea</taxon>
        <taxon>Nephilidae</taxon>
        <taxon>Nephila</taxon>
    </lineage>
</organism>
<evidence type="ECO:0000256" key="1">
    <source>
        <dbReference type="ARBA" id="ARBA00004141"/>
    </source>
</evidence>
<evidence type="ECO:0000256" key="2">
    <source>
        <dbReference type="ARBA" id="ARBA00022692"/>
    </source>
</evidence>
<feature type="domain" description="G-protein coupled receptors family 2 profile 2" evidence="6">
    <location>
        <begin position="198"/>
        <end position="455"/>
    </location>
</feature>
<dbReference type="GO" id="GO:0016020">
    <property type="term" value="C:membrane"/>
    <property type="evidence" value="ECO:0007669"/>
    <property type="project" value="UniProtKB-SubCell"/>
</dbReference>
<dbReference type="AlphaFoldDB" id="A0A8X6K0U9"/>
<dbReference type="InterPro" id="IPR000832">
    <property type="entry name" value="GPCR_2_secretin-like"/>
</dbReference>
<proteinExistence type="predicted"/>
<keyword evidence="8" id="KW-1185">Reference proteome</keyword>
<feature type="transmembrane region" description="Helical" evidence="5">
    <location>
        <begin position="308"/>
        <end position="330"/>
    </location>
</feature>
<dbReference type="InterPro" id="IPR017981">
    <property type="entry name" value="GPCR_2-like_7TM"/>
</dbReference>
<feature type="transmembrane region" description="Helical" evidence="5">
    <location>
        <begin position="230"/>
        <end position="247"/>
    </location>
</feature>
<evidence type="ECO:0000256" key="4">
    <source>
        <dbReference type="ARBA" id="ARBA00023136"/>
    </source>
</evidence>
<dbReference type="CDD" id="cd15039">
    <property type="entry name" value="7tmB3_Methuselah-like"/>
    <property type="match status" value="1"/>
</dbReference>
<dbReference type="OrthoDB" id="6425212at2759"/>
<sequence>DSGKSFTKLILNKIHDMAHSLKIKSRIFIFEFICGWIMLDVGNPLNIQYSYSEINASSSAASNNDNLAQHKLSDCRIDNIGLEDVKFLSNNKIYIPAYNINMPSSERQIIINNVTICFNRSEELKREIFRQCSKWMYVAYDFKVFSNGSALVYNDLMEPGTFELIEGNLVTCATLDYYDFNSTADYDILKQMNDDSSDIIMGKVGSSISIIALTGHLLTFCFVPTLRNLPGYNLASLSLAFLIGYSFELIGQIPKVLGVFCIVSGVLRQYFFLAAFFCMNVMAFDVWRTLKMATTKLVICSHSRKRKHFIMFSIYSWGMPLIITCISVVMDNIEGVPPWIKPNFGRWDICGITNNTAKAIFFSIPAFTLFLSNGIFFIMSAFIIKQNTMKSVSDQQKQAARLNFILYVRLGLMMGVTWLIGIIATAVNDRTLWIIFDLLNSLQGLFIFLLFTCSRKVFKYIREKVSVRTPKTSAFDSKTRLSISDKPATKSTFIISP</sequence>
<evidence type="ECO:0000313" key="8">
    <source>
        <dbReference type="Proteomes" id="UP000887013"/>
    </source>
</evidence>
<comment type="subcellular location">
    <subcellularLocation>
        <location evidence="1">Membrane</location>
        <topology evidence="1">Multi-pass membrane protein</topology>
    </subcellularLocation>
</comment>
<keyword evidence="3 5" id="KW-1133">Transmembrane helix</keyword>
<feature type="transmembrane region" description="Helical" evidence="5">
    <location>
        <begin position="360"/>
        <end position="384"/>
    </location>
</feature>
<feature type="transmembrane region" description="Helical" evidence="5">
    <location>
        <begin position="433"/>
        <end position="453"/>
    </location>
</feature>
<accession>A0A8X6K0U9</accession>
<evidence type="ECO:0000256" key="3">
    <source>
        <dbReference type="ARBA" id="ARBA00022989"/>
    </source>
</evidence>